<evidence type="ECO:0000313" key="3">
    <source>
        <dbReference type="EMBL" id="OOZ34502.1"/>
    </source>
</evidence>
<evidence type="ECO:0000313" key="4">
    <source>
        <dbReference type="Proteomes" id="UP000190896"/>
    </source>
</evidence>
<proteinExistence type="predicted"/>
<dbReference type="PROSITE" id="PS51278">
    <property type="entry name" value="GATASE_TYPE_2"/>
    <property type="match status" value="1"/>
</dbReference>
<reference evidence="3 4" key="1">
    <citation type="submission" date="2016-11" db="EMBL/GenBank/DDBJ databases">
        <title>Mixed transmission modes and dynamic genome evolution in an obligate animal-bacterial symbiosis.</title>
        <authorList>
            <person name="Russell S.L."/>
            <person name="Corbett-Detig R.B."/>
            <person name="Cavanaugh C.M."/>
        </authorList>
    </citation>
    <scope>NUCLEOTIDE SEQUENCE [LARGE SCALE GENOMIC DNA]</scope>
    <source>
        <strain evidence="3">Se-Cadez</strain>
    </source>
</reference>
<dbReference type="AlphaFoldDB" id="A0A1T2KNX4"/>
<dbReference type="SUPFAM" id="SSF56235">
    <property type="entry name" value="N-terminal nucleophile aminohydrolases (Ntn hydrolases)"/>
    <property type="match status" value="1"/>
</dbReference>
<dbReference type="RefSeq" id="WP_078488255.1">
    <property type="nucleotide sequence ID" value="NZ_MPRJ01000109.1"/>
</dbReference>
<dbReference type="Gene3D" id="3.60.20.10">
    <property type="entry name" value="Glutamine Phosphoribosylpyrophosphate, subunit 1, domain 1"/>
    <property type="match status" value="1"/>
</dbReference>
<evidence type="ECO:0000259" key="2">
    <source>
        <dbReference type="PROSITE" id="PS51278"/>
    </source>
</evidence>
<accession>A0A1T2KNX4</accession>
<dbReference type="Proteomes" id="UP000190896">
    <property type="component" value="Unassembled WGS sequence"/>
</dbReference>
<dbReference type="OrthoDB" id="321954at2"/>
<feature type="domain" description="Glutamine amidotransferase type-2" evidence="2">
    <location>
        <begin position="2"/>
        <end position="262"/>
    </location>
</feature>
<dbReference type="CDD" id="cd01908">
    <property type="entry name" value="YafJ"/>
    <property type="match status" value="1"/>
</dbReference>
<dbReference type="PANTHER" id="PTHR42824:SF1">
    <property type="entry name" value="GLUTAMINE AMIDOTRANSFERASE YAFJ-RELATED"/>
    <property type="match status" value="1"/>
</dbReference>
<dbReference type="InterPro" id="IPR029055">
    <property type="entry name" value="Ntn_hydrolases_N"/>
</dbReference>
<protein>
    <recommendedName>
        <fullName evidence="2">Glutamine amidotransferase type-2 domain-containing protein</fullName>
    </recommendedName>
</protein>
<keyword evidence="1" id="KW-0315">Glutamine amidotransferase</keyword>
<dbReference type="Pfam" id="PF13230">
    <property type="entry name" value="GATase_4"/>
    <property type="match status" value="1"/>
</dbReference>
<sequence>MCELFALSSLYNTNISFSLEEFADRGGLNGPHKDGWGVAHYEHLDVRLIREPFPASNSPCVRFLQEHGFRSNIIISHIRMATVGERQLRNTQPFSRALGGRMHTFAHNGDLDGIIDLPGFETGNWQPIGETDSEHAFCHLMYLMQPLWQTGEPTLEARYRLLEDFARRLRPVGPANFIYSDGDYVFAHGDKRTQPGLEGYHPPGLHWLSRTCGLSEESHEIPGVVLQHEQCDQSVVLVATVPLTGENWQPMEEGEILIIKDGSIHHL</sequence>
<comment type="caution">
    <text evidence="3">The sequence shown here is derived from an EMBL/GenBank/DDBJ whole genome shotgun (WGS) entry which is preliminary data.</text>
</comment>
<keyword evidence="4" id="KW-1185">Reference proteome</keyword>
<dbReference type="PANTHER" id="PTHR42824">
    <property type="entry name" value="GLUTAMINE AMIDOTRANSFERASE"/>
    <property type="match status" value="1"/>
</dbReference>
<organism evidence="3 4">
    <name type="scientific">Solemya velesiana gill symbiont</name>
    <dbReference type="NCBI Taxonomy" id="1918948"/>
    <lineage>
        <taxon>Bacteria</taxon>
        <taxon>Pseudomonadati</taxon>
        <taxon>Pseudomonadota</taxon>
        <taxon>Gammaproteobacteria</taxon>
        <taxon>sulfur-oxidizing symbionts</taxon>
    </lineage>
</organism>
<dbReference type="InterPro" id="IPR017932">
    <property type="entry name" value="GATase_2_dom"/>
</dbReference>
<dbReference type="InterPro" id="IPR026869">
    <property type="entry name" value="EgtC-like"/>
</dbReference>
<dbReference type="EMBL" id="MPRJ01000109">
    <property type="protein sequence ID" value="OOZ34502.1"/>
    <property type="molecule type" value="Genomic_DNA"/>
</dbReference>
<name>A0A1T2KNX4_9GAMM</name>
<evidence type="ECO:0000256" key="1">
    <source>
        <dbReference type="ARBA" id="ARBA00022962"/>
    </source>
</evidence>
<gene>
    <name evidence="3" type="ORF">BOW51_12075</name>
</gene>